<dbReference type="Gene3D" id="1.10.630.10">
    <property type="entry name" value="Cytochrome P450"/>
    <property type="match status" value="1"/>
</dbReference>
<dbReference type="InterPro" id="IPR001128">
    <property type="entry name" value="Cyt_P450"/>
</dbReference>
<feature type="signal peptide" evidence="6">
    <location>
        <begin position="1"/>
        <end position="23"/>
    </location>
</feature>
<dbReference type="InterPro" id="IPR017972">
    <property type="entry name" value="Cyt_P450_CS"/>
</dbReference>
<evidence type="ECO:0000313" key="8">
    <source>
        <dbReference type="Proteomes" id="UP001642540"/>
    </source>
</evidence>
<dbReference type="EMBL" id="CAXLJM020000034">
    <property type="protein sequence ID" value="CAL8102467.1"/>
    <property type="molecule type" value="Genomic_DNA"/>
</dbReference>
<evidence type="ECO:0000256" key="4">
    <source>
        <dbReference type="ARBA" id="ARBA00023033"/>
    </source>
</evidence>
<dbReference type="PRINTS" id="PR00385">
    <property type="entry name" value="P450"/>
</dbReference>
<accession>A0ABP1QKK2</accession>
<organism evidence="7 8">
    <name type="scientific">Orchesella dallaii</name>
    <dbReference type="NCBI Taxonomy" id="48710"/>
    <lineage>
        <taxon>Eukaryota</taxon>
        <taxon>Metazoa</taxon>
        <taxon>Ecdysozoa</taxon>
        <taxon>Arthropoda</taxon>
        <taxon>Hexapoda</taxon>
        <taxon>Collembola</taxon>
        <taxon>Entomobryomorpha</taxon>
        <taxon>Entomobryoidea</taxon>
        <taxon>Orchesellidae</taxon>
        <taxon>Orchesellinae</taxon>
        <taxon>Orchesella</taxon>
    </lineage>
</organism>
<keyword evidence="4 5" id="KW-0503">Monooxygenase</keyword>
<comment type="similarity">
    <text evidence="1 5">Belongs to the cytochrome P450 family.</text>
</comment>
<keyword evidence="3 5" id="KW-0408">Iron</keyword>
<protein>
    <submittedName>
        <fullName evidence="7">Uncharacterized protein</fullName>
    </submittedName>
</protein>
<dbReference type="InterPro" id="IPR002401">
    <property type="entry name" value="Cyt_P450_E_grp-I"/>
</dbReference>
<reference evidence="7 8" key="1">
    <citation type="submission" date="2024-08" db="EMBL/GenBank/DDBJ databases">
        <authorList>
            <person name="Cucini C."/>
            <person name="Frati F."/>
        </authorList>
    </citation>
    <scope>NUCLEOTIDE SEQUENCE [LARGE SCALE GENOMIC DNA]</scope>
</reference>
<dbReference type="InterPro" id="IPR036396">
    <property type="entry name" value="Cyt_P450_sf"/>
</dbReference>
<evidence type="ECO:0000313" key="7">
    <source>
        <dbReference type="EMBL" id="CAL8102467.1"/>
    </source>
</evidence>
<dbReference type="SUPFAM" id="SSF48264">
    <property type="entry name" value="Cytochrome P450"/>
    <property type="match status" value="1"/>
</dbReference>
<dbReference type="PANTHER" id="PTHR24300">
    <property type="entry name" value="CYTOCHROME P450 508A4-RELATED"/>
    <property type="match status" value="1"/>
</dbReference>
<evidence type="ECO:0000256" key="5">
    <source>
        <dbReference type="RuleBase" id="RU000461"/>
    </source>
</evidence>
<dbReference type="PRINTS" id="PR00463">
    <property type="entry name" value="EP450I"/>
</dbReference>
<name>A0ABP1QKK2_9HEXA</name>
<keyword evidence="5" id="KW-0349">Heme</keyword>
<proteinExistence type="inferred from homology"/>
<evidence type="ECO:0000256" key="1">
    <source>
        <dbReference type="ARBA" id="ARBA00010617"/>
    </source>
</evidence>
<comment type="caution">
    <text evidence="7">The sequence shown here is derived from an EMBL/GenBank/DDBJ whole genome shotgun (WGS) entry which is preliminary data.</text>
</comment>
<keyword evidence="6" id="KW-0732">Signal</keyword>
<feature type="chain" id="PRO_5045239801" evidence="6">
    <location>
        <begin position="24"/>
        <end position="497"/>
    </location>
</feature>
<keyword evidence="2 5" id="KW-0479">Metal-binding</keyword>
<keyword evidence="5" id="KW-0560">Oxidoreductase</keyword>
<dbReference type="Pfam" id="PF00067">
    <property type="entry name" value="p450"/>
    <property type="match status" value="1"/>
</dbReference>
<evidence type="ECO:0000256" key="2">
    <source>
        <dbReference type="ARBA" id="ARBA00022723"/>
    </source>
</evidence>
<evidence type="ECO:0000256" key="3">
    <source>
        <dbReference type="ARBA" id="ARBA00023004"/>
    </source>
</evidence>
<dbReference type="Proteomes" id="UP001642540">
    <property type="component" value="Unassembled WGS sequence"/>
</dbReference>
<dbReference type="InterPro" id="IPR050182">
    <property type="entry name" value="Cytochrome_P450_fam2"/>
</dbReference>
<dbReference type="PANTHER" id="PTHR24300:SF403">
    <property type="entry name" value="CYTOCHROME P450 306A1"/>
    <property type="match status" value="1"/>
</dbReference>
<sequence>MILELSLLFLTLGLMLFLWNTKPTNFPPGPRPLPIIGNLHQLGTEPHKTFMEMRKKYGDIFSLKFASYDVIVLNNYKDIKDAFAENSLSGRADFKPLRDRSGGMPRGVIFNVERGWTEQRRFALKSLRDFGFGKKSMETVVYDEINELIDTFRKTIGKPMQTQNKFNAAVLNALWTMVTGQRYSHDDPMLQDLIKRLTSSVSQSRAASAVLFFPWLYVIRNQLTMFLKYARERQESIAKTMAFVKGTVTDHQNTFQKDAAPRDFIDMYLGEMEKTTDPASSFYKEEGLKNLTITLLDLFVAGAETTSTTLSWEFLLLALNPDKQEKLHEEIKRVVGLSRLPSLNDRPSMPYTEAVINEVMRFSAMVPLAVFHSALEDMTFKGYTIPKGTLVIPNLYCAMHDPEVWKDPKVFRPERFLSEDGKTLIKNEANMPFSTGKRICLGMTLAQDELFLFTSSLFQRFQVGPDPNGEKLTVDYHCASVLLPKPHNLVLHDRIEE</sequence>
<keyword evidence="8" id="KW-1185">Reference proteome</keyword>
<gene>
    <name evidence="7" type="ORF">ODALV1_LOCUS11150</name>
</gene>
<dbReference type="PROSITE" id="PS00086">
    <property type="entry name" value="CYTOCHROME_P450"/>
    <property type="match status" value="1"/>
</dbReference>
<evidence type="ECO:0000256" key="6">
    <source>
        <dbReference type="SAM" id="SignalP"/>
    </source>
</evidence>